<evidence type="ECO:0000256" key="2">
    <source>
        <dbReference type="ARBA" id="ARBA00022829"/>
    </source>
</evidence>
<dbReference type="GO" id="GO:0003677">
    <property type="term" value="F:DNA binding"/>
    <property type="evidence" value="ECO:0007669"/>
    <property type="project" value="UniProtKB-KW"/>
</dbReference>
<dbReference type="FunFam" id="1.10.10.2830:FF:000001">
    <property type="entry name" value="Chromosome partitioning protein ParB"/>
    <property type="match status" value="1"/>
</dbReference>
<dbReference type="Pfam" id="PF23552">
    <property type="entry name" value="ParB_C"/>
    <property type="match status" value="1"/>
</dbReference>
<evidence type="ECO:0000256" key="3">
    <source>
        <dbReference type="ARBA" id="ARBA00023125"/>
    </source>
</evidence>
<evidence type="ECO:0000313" key="5">
    <source>
        <dbReference type="EMBL" id="MDM1551220.1"/>
    </source>
</evidence>
<comment type="similarity">
    <text evidence="1">Belongs to the ParB family.</text>
</comment>
<dbReference type="InterPro" id="IPR036086">
    <property type="entry name" value="ParB/Sulfiredoxin_sf"/>
</dbReference>
<dbReference type="Gene3D" id="3.90.1530.30">
    <property type="match status" value="1"/>
</dbReference>
<dbReference type="Pfam" id="PF02195">
    <property type="entry name" value="ParB_N"/>
    <property type="match status" value="1"/>
</dbReference>
<evidence type="ECO:0000256" key="1">
    <source>
        <dbReference type="ARBA" id="ARBA00006295"/>
    </source>
</evidence>
<comment type="caution">
    <text evidence="5">The sequence shown here is derived from an EMBL/GenBank/DDBJ whole genome shotgun (WGS) entry which is preliminary data.</text>
</comment>
<dbReference type="InterPro" id="IPR004437">
    <property type="entry name" value="ParB/RepB/Spo0J"/>
</dbReference>
<keyword evidence="2" id="KW-0159">Chromosome partition</keyword>
<reference evidence="5" key="1">
    <citation type="submission" date="2020-06" db="EMBL/GenBank/DDBJ databases">
        <authorList>
            <person name="Dong N."/>
        </authorList>
    </citation>
    <scope>NUCLEOTIDE SEQUENCE</scope>
    <source>
        <strain evidence="5">210</strain>
    </source>
</reference>
<dbReference type="FunFam" id="3.90.1530.30:FF:000001">
    <property type="entry name" value="Chromosome partitioning protein ParB"/>
    <property type="match status" value="1"/>
</dbReference>
<dbReference type="InterPro" id="IPR057240">
    <property type="entry name" value="ParB_dimer_C"/>
</dbReference>
<evidence type="ECO:0000259" key="4">
    <source>
        <dbReference type="SMART" id="SM00470"/>
    </source>
</evidence>
<accession>A0AAW7DKQ4</accession>
<dbReference type="SUPFAM" id="SSF109709">
    <property type="entry name" value="KorB DNA-binding domain-like"/>
    <property type="match status" value="1"/>
</dbReference>
<dbReference type="Gene3D" id="1.10.10.2830">
    <property type="match status" value="1"/>
</dbReference>
<dbReference type="NCBIfam" id="TIGR00180">
    <property type="entry name" value="parB_part"/>
    <property type="match status" value="1"/>
</dbReference>
<protein>
    <submittedName>
        <fullName evidence="5">ParB/RepB/Spo0J family partition protein</fullName>
    </submittedName>
</protein>
<dbReference type="GO" id="GO:0005694">
    <property type="term" value="C:chromosome"/>
    <property type="evidence" value="ECO:0007669"/>
    <property type="project" value="TreeGrafter"/>
</dbReference>
<proteinExistence type="inferred from homology"/>
<dbReference type="RefSeq" id="WP_286485810.1">
    <property type="nucleotide sequence ID" value="NZ_JACALR010000003.1"/>
</dbReference>
<keyword evidence="3" id="KW-0238">DNA-binding</keyword>
<dbReference type="InterPro" id="IPR003115">
    <property type="entry name" value="ParB_N"/>
</dbReference>
<dbReference type="CDD" id="cd16393">
    <property type="entry name" value="SPO0J_N"/>
    <property type="match status" value="1"/>
</dbReference>
<dbReference type="PANTHER" id="PTHR33375:SF1">
    <property type="entry name" value="CHROMOSOME-PARTITIONING PROTEIN PARB-RELATED"/>
    <property type="match status" value="1"/>
</dbReference>
<feature type="domain" description="ParB-like N-terminal" evidence="4">
    <location>
        <begin position="40"/>
        <end position="130"/>
    </location>
</feature>
<dbReference type="Pfam" id="PF17762">
    <property type="entry name" value="HTH_ParB"/>
    <property type="match status" value="1"/>
</dbReference>
<dbReference type="GO" id="GO:0007059">
    <property type="term" value="P:chromosome segregation"/>
    <property type="evidence" value="ECO:0007669"/>
    <property type="project" value="UniProtKB-KW"/>
</dbReference>
<sequence length="296" mass="33548">MAKPNKNNRLGRGLSALLKDEPTVKTAQDEGAKKLVGNILEIDLEKITANPWQPRTNFDKKALEELVSSIQTLGVIQPITIRKKPTGEYELISGERRFRASQLAGKKTIPAYVRLANDQEMLEMALVENIQRQDLDAIEIALSYQQLIDEIKLTQEELSKRVGKDRTSITNYLRLLKLDPIIQTGIRDGMISMGHGRALMAIDDTDLQFDIYEKIVKNNLSVRDTERLIKSIKEGKPEKKATNELPAQYKEALSSISNSLNTKVEIKRANNGKGKIILNFTSDDEFERLRKFLNEN</sequence>
<evidence type="ECO:0000313" key="6">
    <source>
        <dbReference type="Proteomes" id="UP001173578"/>
    </source>
</evidence>
<name>A0AAW7DKQ4_9FLAO</name>
<organism evidence="5 6">
    <name type="scientific">Empedobacter falsenii</name>
    <dbReference type="NCBI Taxonomy" id="343874"/>
    <lineage>
        <taxon>Bacteria</taxon>
        <taxon>Pseudomonadati</taxon>
        <taxon>Bacteroidota</taxon>
        <taxon>Flavobacteriia</taxon>
        <taxon>Flavobacteriales</taxon>
        <taxon>Weeksellaceae</taxon>
        <taxon>Empedobacter</taxon>
    </lineage>
</organism>
<dbReference type="SUPFAM" id="SSF110849">
    <property type="entry name" value="ParB/Sulfiredoxin"/>
    <property type="match status" value="1"/>
</dbReference>
<dbReference type="InterPro" id="IPR041468">
    <property type="entry name" value="HTH_ParB/Spo0J"/>
</dbReference>
<dbReference type="AlphaFoldDB" id="A0AAW7DKQ4"/>
<dbReference type="PANTHER" id="PTHR33375">
    <property type="entry name" value="CHROMOSOME-PARTITIONING PROTEIN PARB-RELATED"/>
    <property type="match status" value="1"/>
</dbReference>
<dbReference type="Proteomes" id="UP001173578">
    <property type="component" value="Unassembled WGS sequence"/>
</dbReference>
<gene>
    <name evidence="5" type="ORF">HX095_08325</name>
</gene>
<dbReference type="EMBL" id="JACALR010000003">
    <property type="protein sequence ID" value="MDM1551220.1"/>
    <property type="molecule type" value="Genomic_DNA"/>
</dbReference>
<reference evidence="5" key="2">
    <citation type="journal article" date="2022" name="Sci. Total Environ.">
        <title>Prevalence, transmission, and molecular epidemiology of tet(X)-positive bacteria among humans, animals, and environmental niches in China: An epidemiological, and genomic-based study.</title>
        <authorList>
            <person name="Dong N."/>
            <person name="Zeng Y."/>
            <person name="Cai C."/>
            <person name="Sun C."/>
            <person name="Lu J."/>
            <person name="Liu C."/>
            <person name="Zhou H."/>
            <person name="Sun Q."/>
            <person name="Shu L."/>
            <person name="Wang H."/>
            <person name="Wang Y."/>
            <person name="Wang S."/>
            <person name="Wu C."/>
            <person name="Chan E.W."/>
            <person name="Chen G."/>
            <person name="Shen Z."/>
            <person name="Chen S."/>
            <person name="Zhang R."/>
        </authorList>
    </citation>
    <scope>NUCLEOTIDE SEQUENCE</scope>
    <source>
        <strain evidence="5">210</strain>
    </source>
</reference>
<dbReference type="InterPro" id="IPR050336">
    <property type="entry name" value="Chromosome_partition/occlusion"/>
</dbReference>
<dbReference type="SMART" id="SM00470">
    <property type="entry name" value="ParB"/>
    <property type="match status" value="1"/>
</dbReference>